<proteinExistence type="predicted"/>
<sequence length="688" mass="75959">MASFSVSVTRSSRAWLHPVTETVSQMHCRTYLHGTAGRQLSRCRCARGIFSCATRPGIFLRQARPHHQRKSVRLAIRGVSSSRDWYSTRHESAASLVHNLRWEKFHQRGRNPTATFGPEHGMRSAHPLPSTGGIALVCSDLPNRQLTGCSRAEFSRCLATRRGVRGSKVPFSSRCDHSHSASCFASSFAPANGRKGEASSSEGVFRQEHTSDERVTAGLERVSGIHRHACERCSQDARENVELLDTRRKQVLNNLPAYVRLVESGPIQVVIYPIVHGNAETVSHVPRTGDCGTSTEASQLIRVLHPDFVFFGADPSARKGGESSYSQALGWPSSFGILPRVFGGFLPFSDIQEPLAAADHVHASVGFLDRPKAATTNRLHQQLLQNSRYSRAYLDYASACRTLKKNSRVQYLGGEQMLKESSALSHQLMFSFPEGYETLVVERVRYMAGRLAECLSSAFMEGQISLAPIQDPDDNSKDTQEVARHRVVSVVVCDSVLAERMANAVKRIVGDPAFIRNHFTKNATSRSPSNGNHALRFTSYLEPPAVSTYKNPYEGLAVAPVSQLPLLFFQIFVLPSLLAWLLMWQVQLLVGRGFSSHPLGDLPILQKTEAVELDLGGEKPVVELGRGRRRFVSGVNAQEESLAGSDIACGSSSPRSTHTLWPGWKRFVPSNILSLFSSGPLGRYTDRR</sequence>
<dbReference type="EMBL" id="AEYI02001085">
    <property type="protein sequence ID" value="KFG41737.1"/>
    <property type="molecule type" value="Genomic_DNA"/>
</dbReference>
<dbReference type="AlphaFoldDB" id="A0A086KBG9"/>
<name>A0A086KBG9_TOXGO</name>
<evidence type="ECO:0000313" key="1">
    <source>
        <dbReference type="EMBL" id="KFG41737.1"/>
    </source>
</evidence>
<organism evidence="1 2">
    <name type="scientific">Toxoplasma gondii p89</name>
    <dbReference type="NCBI Taxonomy" id="943119"/>
    <lineage>
        <taxon>Eukaryota</taxon>
        <taxon>Sar</taxon>
        <taxon>Alveolata</taxon>
        <taxon>Apicomplexa</taxon>
        <taxon>Conoidasida</taxon>
        <taxon>Coccidia</taxon>
        <taxon>Eucoccidiorida</taxon>
        <taxon>Eimeriorina</taxon>
        <taxon>Sarcocystidae</taxon>
        <taxon>Toxoplasma</taxon>
    </lineage>
</organism>
<accession>A0A086KBG9</accession>
<dbReference type="VEuPathDB" id="ToxoDB:TGP89_214310"/>
<comment type="caution">
    <text evidence="1">The sequence shown here is derived from an EMBL/GenBank/DDBJ whole genome shotgun (WGS) entry which is preliminary data.</text>
</comment>
<gene>
    <name evidence="1" type="ORF">TGP89_214310</name>
</gene>
<dbReference type="Proteomes" id="UP000028828">
    <property type="component" value="Unassembled WGS sequence"/>
</dbReference>
<evidence type="ECO:0000313" key="2">
    <source>
        <dbReference type="Proteomes" id="UP000028828"/>
    </source>
</evidence>
<reference evidence="1 2" key="1">
    <citation type="submission" date="2014-03" db="EMBL/GenBank/DDBJ databases">
        <authorList>
            <person name="Sibley D."/>
            <person name="Venepally P."/>
            <person name="Karamycheva S."/>
            <person name="Hadjithomas M."/>
            <person name="Khan A."/>
            <person name="Brunk B."/>
            <person name="Roos D."/>
            <person name="Caler E."/>
            <person name="Lorenzi H."/>
        </authorList>
    </citation>
    <scope>NUCLEOTIDE SEQUENCE [LARGE SCALE GENOMIC DNA]</scope>
    <source>
        <strain evidence="2">p89</strain>
    </source>
</reference>
<dbReference type="OrthoDB" id="333571at2759"/>
<protein>
    <submittedName>
        <fullName evidence="1">Uncharacterized protein</fullName>
    </submittedName>
</protein>